<feature type="transmembrane region" description="Helical" evidence="9">
    <location>
        <begin position="16"/>
        <end position="36"/>
    </location>
</feature>
<dbReference type="Gene3D" id="1.10.287.70">
    <property type="match status" value="1"/>
</dbReference>
<dbReference type="GO" id="GO:0005739">
    <property type="term" value="C:mitochondrion"/>
    <property type="evidence" value="ECO:0007669"/>
    <property type="project" value="TreeGrafter"/>
</dbReference>
<feature type="domain" description="Heme-copper oxidase subunit III family profile" evidence="10">
    <location>
        <begin position="5"/>
        <end position="262"/>
    </location>
</feature>
<evidence type="ECO:0000259" key="10">
    <source>
        <dbReference type="PROSITE" id="PS50253"/>
    </source>
</evidence>
<feature type="transmembrane region" description="Helical" evidence="9">
    <location>
        <begin position="162"/>
        <end position="180"/>
    </location>
</feature>
<dbReference type="SUPFAM" id="SSF81452">
    <property type="entry name" value="Cytochrome c oxidase subunit III-like"/>
    <property type="match status" value="1"/>
</dbReference>
<dbReference type="GO" id="GO:0004129">
    <property type="term" value="F:cytochrome-c oxidase activity"/>
    <property type="evidence" value="ECO:0007669"/>
    <property type="project" value="InterPro"/>
</dbReference>
<name>L7N6K4_9HEMI</name>
<evidence type="ECO:0000256" key="1">
    <source>
        <dbReference type="ARBA" id="ARBA00004141"/>
    </source>
</evidence>
<dbReference type="Gene3D" id="1.20.120.80">
    <property type="entry name" value="Cytochrome c oxidase, subunit III, four-helix bundle"/>
    <property type="match status" value="1"/>
</dbReference>
<comment type="similarity">
    <text evidence="2 8">Belongs to the cytochrome c oxidase subunit 3 family.</text>
</comment>
<geneLocation type="mitochondrion" evidence="11"/>
<evidence type="ECO:0000256" key="2">
    <source>
        <dbReference type="ARBA" id="ARBA00010581"/>
    </source>
</evidence>
<dbReference type="CDD" id="cd01665">
    <property type="entry name" value="Cyt_c_Oxidase_III"/>
    <property type="match status" value="1"/>
</dbReference>
<feature type="transmembrane region" description="Helical" evidence="9">
    <location>
        <begin position="80"/>
        <end position="103"/>
    </location>
</feature>
<keyword evidence="8 11" id="KW-0496">Mitochondrion</keyword>
<keyword evidence="4 8" id="KW-0812">Transmembrane</keyword>
<feature type="transmembrane region" description="Helical" evidence="9">
    <location>
        <begin position="192"/>
        <end position="220"/>
    </location>
</feature>
<dbReference type="AlphaFoldDB" id="L7N6K4"/>
<dbReference type="Pfam" id="PF00510">
    <property type="entry name" value="COX3"/>
    <property type="match status" value="1"/>
</dbReference>
<accession>L7N6K4</accession>
<dbReference type="GO" id="GO:0006123">
    <property type="term" value="P:mitochondrial electron transport, cytochrome c to oxygen"/>
    <property type="evidence" value="ECO:0007669"/>
    <property type="project" value="TreeGrafter"/>
</dbReference>
<feature type="transmembrane region" description="Helical" evidence="9">
    <location>
        <begin position="132"/>
        <end position="150"/>
    </location>
</feature>
<dbReference type="InterPro" id="IPR013833">
    <property type="entry name" value="Cyt_c_oxidase_su3_a-hlx"/>
</dbReference>
<evidence type="ECO:0000256" key="6">
    <source>
        <dbReference type="ARBA" id="ARBA00022989"/>
    </source>
</evidence>
<evidence type="ECO:0000256" key="9">
    <source>
        <dbReference type="SAM" id="Phobius"/>
    </source>
</evidence>
<evidence type="ECO:0000256" key="7">
    <source>
        <dbReference type="ARBA" id="ARBA00023136"/>
    </source>
</evidence>
<dbReference type="GO" id="GO:0016020">
    <property type="term" value="C:membrane"/>
    <property type="evidence" value="ECO:0007669"/>
    <property type="project" value="UniProtKB-SubCell"/>
</dbReference>
<evidence type="ECO:0000256" key="3">
    <source>
        <dbReference type="ARBA" id="ARBA00015944"/>
    </source>
</evidence>
<organism evidence="11">
    <name type="scientific">Hackeriella veitchi</name>
    <dbReference type="NCBI Taxonomy" id="60873"/>
    <lineage>
        <taxon>Eukaryota</taxon>
        <taxon>Metazoa</taxon>
        <taxon>Ecdysozoa</taxon>
        <taxon>Arthropoda</taxon>
        <taxon>Hexapoda</taxon>
        <taxon>Insecta</taxon>
        <taxon>Pterygota</taxon>
        <taxon>Neoptera</taxon>
        <taxon>Paraneoptera</taxon>
        <taxon>Hemiptera</taxon>
        <taxon>Coleorrhyncha</taxon>
        <taxon>Peloridiidae</taxon>
        <taxon>Hackeriella</taxon>
    </lineage>
</organism>
<keyword evidence="7 9" id="KW-0472">Membrane</keyword>
<sequence>MKRLINHPFHLVDTSPWPIVISINLMSLMVGILQWMQMMDKTLLMMSLTPLLLTMFQWWRDINRESTYQGKHTIQVQIGLKLGMMLFILSEIMFFLSFFWSYFHASLSPSHESGLIWPPTSIITFDPMSMPLLNTMILLCSGMTITWSHFNMISNNMMSSQNNLLITILLGMYFTTIQMYEYFQAPFSLSDGIYGSVFFMMTGFHGFHVIIGTCFLITCWMQLKAKHLTHTHHLGFELCAWYWHFVDIVWLMLFVSIYWWGK</sequence>
<keyword evidence="6 9" id="KW-1133">Transmembrane helix</keyword>
<comment type="function">
    <text evidence="8">Component of the cytochrome c oxidase, the last enzyme in the mitochondrial electron transport chain which drives oxidative phosphorylation. The respiratory chain contains 3 multisubunit complexes succinate dehydrogenase (complex II, CII), ubiquinol-cytochrome c oxidoreductase (cytochrome b-c1 complex, complex III, CIII) and cytochrome c oxidase (complex IV, CIV), that cooperate to transfer electrons derived from NADH and succinate to molecular oxygen, creating an electrochemical gradient over the inner membrane that drives transmembrane transport and the ATP synthase. Cytochrome c oxidase is the component of the respiratory chain that catalyzes the reduction of oxygen to water. Electrons originating from reduced cytochrome c in the intermembrane space (IMS) are transferred via the dinuclear copper A center (CU(A)) of subunit 2 and heme A of subunit 1 to the active site in subunit 1, a binuclear center (BNC) formed by heme A3 and copper B (CU(B)). The BNC reduces molecular oxygen to 2 water molecules using 4 electrons from cytochrome c in the IMS and 4 protons from the mitochondrial matrix.</text>
</comment>
<dbReference type="EMBL" id="GQ884145">
    <property type="protein sequence ID" value="ACV96705.1"/>
    <property type="molecule type" value="Genomic_DNA"/>
</dbReference>
<protein>
    <recommendedName>
        <fullName evidence="3 8">Cytochrome c oxidase subunit 3</fullName>
    </recommendedName>
</protein>
<reference evidence="11" key="1">
    <citation type="journal article" date="2013" name="Syst. Entomol.">
        <title>Phylogenomics of Hemiptera (Insecta: Paraneoptera) based on mitochondrial genomes.</title>
        <authorList>
            <person name="Cui Y."/>
            <person name="Xie G."/>
            <person name="Hua J."/>
            <person name="Dang K."/>
            <person name="Zhou J."/>
            <person name="Liu X."/>
            <person name="Wang G."/>
            <person name="Yu X."/>
            <person name="Bu W."/>
        </authorList>
    </citation>
    <scope>NUCLEOTIDE SEQUENCE</scope>
</reference>
<evidence type="ECO:0000256" key="4">
    <source>
        <dbReference type="ARBA" id="ARBA00022692"/>
    </source>
</evidence>
<dbReference type="InterPro" id="IPR000298">
    <property type="entry name" value="Cyt_c_oxidase-like_su3"/>
</dbReference>
<gene>
    <name evidence="11" type="primary">CO3</name>
</gene>
<feature type="transmembrane region" description="Helical" evidence="9">
    <location>
        <begin position="241"/>
        <end position="261"/>
    </location>
</feature>
<dbReference type="InterPro" id="IPR024791">
    <property type="entry name" value="Cyt_c/ubiquinol_Oxase_su3"/>
</dbReference>
<evidence type="ECO:0000256" key="8">
    <source>
        <dbReference type="RuleBase" id="RU003375"/>
    </source>
</evidence>
<dbReference type="PANTHER" id="PTHR11403:SF7">
    <property type="entry name" value="CYTOCHROME C OXIDASE SUBUNIT 3"/>
    <property type="match status" value="1"/>
</dbReference>
<keyword evidence="5" id="KW-1278">Translocase</keyword>
<evidence type="ECO:0000313" key="11">
    <source>
        <dbReference type="EMBL" id="ACV96705.1"/>
    </source>
</evidence>
<dbReference type="PANTHER" id="PTHR11403">
    <property type="entry name" value="CYTOCHROME C OXIDASE SUBUNIT III"/>
    <property type="match status" value="1"/>
</dbReference>
<evidence type="ECO:0000256" key="5">
    <source>
        <dbReference type="ARBA" id="ARBA00022967"/>
    </source>
</evidence>
<dbReference type="PROSITE" id="PS50253">
    <property type="entry name" value="COX3"/>
    <property type="match status" value="1"/>
</dbReference>
<dbReference type="FunFam" id="1.20.120.80:FF:000002">
    <property type="entry name" value="Cytochrome c oxidase subunit 3"/>
    <property type="match status" value="1"/>
</dbReference>
<comment type="subcellular location">
    <subcellularLocation>
        <location evidence="1">Membrane</location>
        <topology evidence="1">Multi-pass membrane protein</topology>
    </subcellularLocation>
</comment>
<proteinExistence type="inferred from homology"/>
<dbReference type="InterPro" id="IPR035973">
    <property type="entry name" value="Cyt_c_oxidase_su3-like_sf"/>
</dbReference>
<dbReference type="InterPro" id="IPR033945">
    <property type="entry name" value="Cyt_c_oxase_su3_dom"/>
</dbReference>